<dbReference type="Proteomes" id="UP000660021">
    <property type="component" value="Unassembled WGS sequence"/>
</dbReference>
<protein>
    <recommendedName>
        <fullName evidence="4">Translation initiation factor 2</fullName>
    </recommendedName>
</protein>
<gene>
    <name evidence="2" type="ORF">H8S34_04850</name>
</gene>
<organism evidence="2 3">
    <name type="scientific">Pseudoflavonifractor hominis</name>
    <dbReference type="NCBI Taxonomy" id="2763059"/>
    <lineage>
        <taxon>Bacteria</taxon>
        <taxon>Bacillati</taxon>
        <taxon>Bacillota</taxon>
        <taxon>Clostridia</taxon>
        <taxon>Eubacteriales</taxon>
        <taxon>Oscillospiraceae</taxon>
        <taxon>Pseudoflavonifractor</taxon>
    </lineage>
</organism>
<keyword evidence="3" id="KW-1185">Reference proteome</keyword>
<evidence type="ECO:0000313" key="3">
    <source>
        <dbReference type="Proteomes" id="UP000660021"/>
    </source>
</evidence>
<evidence type="ECO:0000313" key="2">
    <source>
        <dbReference type="EMBL" id="MBC5730162.1"/>
    </source>
</evidence>
<evidence type="ECO:0000256" key="1">
    <source>
        <dbReference type="SAM" id="Phobius"/>
    </source>
</evidence>
<keyword evidence="1" id="KW-1133">Transmembrane helix</keyword>
<reference evidence="2 3" key="1">
    <citation type="submission" date="2020-08" db="EMBL/GenBank/DDBJ databases">
        <title>Genome public.</title>
        <authorList>
            <person name="Liu C."/>
            <person name="Sun Q."/>
        </authorList>
    </citation>
    <scope>NUCLEOTIDE SEQUENCE [LARGE SCALE GENOMIC DNA]</scope>
    <source>
        <strain evidence="2 3">New-38</strain>
    </source>
</reference>
<name>A0ABR7HRJ9_9FIRM</name>
<keyword evidence="1" id="KW-0472">Membrane</keyword>
<evidence type="ECO:0008006" key="4">
    <source>
        <dbReference type="Google" id="ProtNLM"/>
    </source>
</evidence>
<dbReference type="RefSeq" id="WP_186963197.1">
    <property type="nucleotide sequence ID" value="NZ_JACOPR010000002.1"/>
</dbReference>
<keyword evidence="1" id="KW-0812">Transmembrane</keyword>
<sequence>METTYLSMDARYVTVFRGVEEQASGGDRVCFTRRSRTPSCAPSPDGKVVDLAAYRRQLECASEPEEAPSLPTPMREEIPARSRPWSERVGLVLDLCATGAILCLTVGVLLCCL</sequence>
<feature type="transmembrane region" description="Helical" evidence="1">
    <location>
        <begin position="91"/>
        <end position="110"/>
    </location>
</feature>
<comment type="caution">
    <text evidence="2">The sequence shown here is derived from an EMBL/GenBank/DDBJ whole genome shotgun (WGS) entry which is preliminary data.</text>
</comment>
<proteinExistence type="predicted"/>
<accession>A0ABR7HRJ9</accession>
<dbReference type="EMBL" id="JACOPR010000002">
    <property type="protein sequence ID" value="MBC5730162.1"/>
    <property type="molecule type" value="Genomic_DNA"/>
</dbReference>